<comment type="caution">
    <text evidence="4">The sequence shown here is derived from an EMBL/GenBank/DDBJ whole genome shotgun (WGS) entry which is preliminary data.</text>
</comment>
<dbReference type="InterPro" id="IPR001647">
    <property type="entry name" value="HTH_TetR"/>
</dbReference>
<feature type="domain" description="HTH tetR-type" evidence="3">
    <location>
        <begin position="11"/>
        <end position="71"/>
    </location>
</feature>
<dbReference type="EMBL" id="BNJK01000002">
    <property type="protein sequence ID" value="GHP00203.1"/>
    <property type="molecule type" value="Genomic_DNA"/>
</dbReference>
<evidence type="ECO:0000313" key="4">
    <source>
        <dbReference type="EMBL" id="GHP00203.1"/>
    </source>
</evidence>
<name>A0A8J3NAB3_9CHLR</name>
<evidence type="ECO:0000256" key="1">
    <source>
        <dbReference type="ARBA" id="ARBA00023125"/>
    </source>
</evidence>
<dbReference type="GO" id="GO:0006355">
    <property type="term" value="P:regulation of DNA-templated transcription"/>
    <property type="evidence" value="ECO:0007669"/>
    <property type="project" value="UniProtKB-ARBA"/>
</dbReference>
<evidence type="ECO:0000313" key="5">
    <source>
        <dbReference type="Proteomes" id="UP000597444"/>
    </source>
</evidence>
<evidence type="ECO:0000259" key="3">
    <source>
        <dbReference type="PROSITE" id="PS50977"/>
    </source>
</evidence>
<protein>
    <submittedName>
        <fullName evidence="4">TetR family transcriptional regulator</fullName>
    </submittedName>
</protein>
<dbReference type="Proteomes" id="UP000597444">
    <property type="component" value="Unassembled WGS sequence"/>
</dbReference>
<reference evidence="4" key="1">
    <citation type="submission" date="2020-10" db="EMBL/GenBank/DDBJ databases">
        <title>Taxonomic study of unclassified bacteria belonging to the class Ktedonobacteria.</title>
        <authorList>
            <person name="Yabe S."/>
            <person name="Wang C.M."/>
            <person name="Zheng Y."/>
            <person name="Sakai Y."/>
            <person name="Cavaletti L."/>
            <person name="Monciardini P."/>
            <person name="Donadio S."/>
        </authorList>
    </citation>
    <scope>NUCLEOTIDE SEQUENCE</scope>
    <source>
        <strain evidence="4">ID150040</strain>
    </source>
</reference>
<keyword evidence="5" id="KW-1185">Reference proteome</keyword>
<dbReference type="AlphaFoldDB" id="A0A8J3NAB3"/>
<dbReference type="SUPFAM" id="SSF46689">
    <property type="entry name" value="Homeodomain-like"/>
    <property type="match status" value="1"/>
</dbReference>
<dbReference type="RefSeq" id="WP_220210769.1">
    <property type="nucleotide sequence ID" value="NZ_BNJK01000002.1"/>
</dbReference>
<organism evidence="4 5">
    <name type="scientific">Reticulibacter mediterranei</name>
    <dbReference type="NCBI Taxonomy" id="2778369"/>
    <lineage>
        <taxon>Bacteria</taxon>
        <taxon>Bacillati</taxon>
        <taxon>Chloroflexota</taxon>
        <taxon>Ktedonobacteria</taxon>
        <taxon>Ktedonobacterales</taxon>
        <taxon>Reticulibacteraceae</taxon>
        <taxon>Reticulibacter</taxon>
    </lineage>
</organism>
<dbReference type="GO" id="GO:0003677">
    <property type="term" value="F:DNA binding"/>
    <property type="evidence" value="ECO:0007669"/>
    <property type="project" value="UniProtKB-UniRule"/>
</dbReference>
<evidence type="ECO:0000256" key="2">
    <source>
        <dbReference type="PROSITE-ProRule" id="PRU00335"/>
    </source>
</evidence>
<dbReference type="InterPro" id="IPR050109">
    <property type="entry name" value="HTH-type_TetR-like_transc_reg"/>
</dbReference>
<dbReference type="PROSITE" id="PS50977">
    <property type="entry name" value="HTH_TETR_2"/>
    <property type="match status" value="1"/>
</dbReference>
<keyword evidence="1 2" id="KW-0238">DNA-binding</keyword>
<dbReference type="InterPro" id="IPR041474">
    <property type="entry name" value="NicS_C"/>
</dbReference>
<dbReference type="SUPFAM" id="SSF48498">
    <property type="entry name" value="Tetracyclin repressor-like, C-terminal domain"/>
    <property type="match status" value="1"/>
</dbReference>
<dbReference type="PANTHER" id="PTHR30328">
    <property type="entry name" value="TRANSCRIPTIONAL REPRESSOR"/>
    <property type="match status" value="1"/>
</dbReference>
<dbReference type="PRINTS" id="PR00455">
    <property type="entry name" value="HTHTETR"/>
</dbReference>
<dbReference type="InterPro" id="IPR009057">
    <property type="entry name" value="Homeodomain-like_sf"/>
</dbReference>
<feature type="DNA-binding region" description="H-T-H motif" evidence="2">
    <location>
        <begin position="34"/>
        <end position="53"/>
    </location>
</feature>
<proteinExistence type="predicted"/>
<dbReference type="InterPro" id="IPR036271">
    <property type="entry name" value="Tet_transcr_reg_TetR-rel_C_sf"/>
</dbReference>
<dbReference type="PANTHER" id="PTHR30328:SF54">
    <property type="entry name" value="HTH-TYPE TRANSCRIPTIONAL REPRESSOR SCO4008"/>
    <property type="match status" value="1"/>
</dbReference>
<dbReference type="Pfam" id="PF00440">
    <property type="entry name" value="TetR_N"/>
    <property type="match status" value="1"/>
</dbReference>
<gene>
    <name evidence="4" type="ORF">KSF_102500</name>
</gene>
<dbReference type="Gene3D" id="1.10.357.10">
    <property type="entry name" value="Tetracycline Repressor, domain 2"/>
    <property type="match status" value="1"/>
</dbReference>
<accession>A0A8J3NAB3</accession>
<dbReference type="Pfam" id="PF17938">
    <property type="entry name" value="TetR_C_29"/>
    <property type="match status" value="1"/>
</dbReference>
<sequence>MGKVIRERDAEVAREAILEAAEEVFARVGFAGARIDAIGAEAGYNKSLIFHYFGGKEGLYRAIIVRLKKRMMDGYLEPLTAFVQSSDEMSVSRLRIFLELNIDRYCTFLSKNPRNLHIMAWEAAEGWHTFLGDIKELEEHRACMICLGSFLHSAQEAGIINPKLNTRFVFLSILHLCVMYLLNLPRYEWFLSETLTSQPETLAFARQQIVELILHGIVNPSLERSEK</sequence>